<keyword evidence="4" id="KW-1185">Reference proteome</keyword>
<dbReference type="SUPFAM" id="SSF48208">
    <property type="entry name" value="Six-hairpin glycosidases"/>
    <property type="match status" value="1"/>
</dbReference>
<accession>A0A9P7RPM5</accession>
<dbReference type="PANTHER" id="PTHR31151:SF0">
    <property type="entry name" value="PROLINE-TRNA LIGASE (DUF1680)"/>
    <property type="match status" value="1"/>
</dbReference>
<proteinExistence type="predicted"/>
<dbReference type="Gene3D" id="2.80.10.50">
    <property type="match status" value="1"/>
</dbReference>
<evidence type="ECO:0000256" key="1">
    <source>
        <dbReference type="SAM" id="SignalP"/>
    </source>
</evidence>
<feature type="chain" id="PRO_5040218885" description="Non-reducing end beta-L-arabinofuranosidase-like GH127 middle domain-containing protein" evidence="1">
    <location>
        <begin position="19"/>
        <end position="807"/>
    </location>
</feature>
<dbReference type="GO" id="GO:0005975">
    <property type="term" value="P:carbohydrate metabolic process"/>
    <property type="evidence" value="ECO:0007669"/>
    <property type="project" value="InterPro"/>
</dbReference>
<dbReference type="Pfam" id="PF20736">
    <property type="entry name" value="Glyco_hydro127M"/>
    <property type="match status" value="1"/>
</dbReference>
<dbReference type="OrthoDB" id="5358475at2759"/>
<keyword evidence="1" id="KW-0732">Signal</keyword>
<organism evidence="3 4">
    <name type="scientific">Marasmius oreades</name>
    <name type="common">fairy-ring Marasmius</name>
    <dbReference type="NCBI Taxonomy" id="181124"/>
    <lineage>
        <taxon>Eukaryota</taxon>
        <taxon>Fungi</taxon>
        <taxon>Dikarya</taxon>
        <taxon>Basidiomycota</taxon>
        <taxon>Agaricomycotina</taxon>
        <taxon>Agaricomycetes</taxon>
        <taxon>Agaricomycetidae</taxon>
        <taxon>Agaricales</taxon>
        <taxon>Marasmiineae</taxon>
        <taxon>Marasmiaceae</taxon>
        <taxon>Marasmius</taxon>
    </lineage>
</organism>
<feature type="domain" description="Non-reducing end beta-L-arabinofuranosidase-like GH127 middle" evidence="2">
    <location>
        <begin position="582"/>
        <end position="663"/>
    </location>
</feature>
<dbReference type="GeneID" id="66082408"/>
<dbReference type="EMBL" id="CM032189">
    <property type="protein sequence ID" value="KAG7087360.1"/>
    <property type="molecule type" value="Genomic_DNA"/>
</dbReference>
<sequence>MGVSFKLLALSALSLVHAQAVSLDPSIFYTVTLAKGKDAGCSPLKNMLSNQGCDQTTQDLWYTDDGTHNQRYRFVPVPGMANTFNIVTGCAQYLSCQDCGGKTTTDLYSMDDGSGRQRWVLNPVSGAANTYTIRVAGGRDASCGVYLSTSSACEDTFVDLFTKDDGSGRQQWVLNPIPVQGGSLPLEPFKYKELPLGAVKPTSDSWLMNQLQAQANGLHGHLQDFWGPIQNSKWIGGSDDYSSLGEAGSYWLNGVVPTAFQTNDQRLLGSVGSWINYILQHQGSDGWIGPDSNPRVLWGRYPALLAMMQYAQANSTATPTIVNSLQRFFVQMNNMLKNGGSGLEEWGIMRWQDASIVVQWLLENHPNGQESTYTNILNLLRYGGANWKEIFTDGNFPTVAINRVDIKAHGVNVAQAIKSEAVAYRFSHDASDLESTRNRIDLIERYHGRVSGVLAADEHLAGLHPARGSELCTVVEQLYSYEYVYSVLGDNQYADKVERLAFNALPGTLTDDMWAHQYLQQSNQPWARHMDPSVFATDGPDSNTFGLAPNYPCCAVNHGQGWPKFISHAYMTSSDTSTLYHVLLSPTTVSTSLSGSNAVTVTARTNYPFSSLIQYSTSGSKSFNFGVRVPGWSSGSVTYTVDGGSQQSGSANNAGYIVINVPAGSHTLVVNIPMNIQNVSRYNGSKAVTRGPLVYSLDVPFSTTVLNTYVFNSKDLRFDPTAPWQYALDTSSLEYSGDAVTLQQHVWSNSAAPVSISASACLVDWEEATNTADSPPNSPASCKAARQQIKLIPYGAAKLRMTEMPTL</sequence>
<feature type="signal peptide" evidence="1">
    <location>
        <begin position="1"/>
        <end position="18"/>
    </location>
</feature>
<evidence type="ECO:0000313" key="3">
    <source>
        <dbReference type="EMBL" id="KAG7087360.1"/>
    </source>
</evidence>
<dbReference type="InterPro" id="IPR008928">
    <property type="entry name" value="6-hairpin_glycosidase_sf"/>
</dbReference>
<reference evidence="3" key="1">
    <citation type="journal article" date="2021" name="Genome Biol. Evol.">
        <title>The assembled and annotated genome of the fairy-ring fungus Marasmius oreades.</title>
        <authorList>
            <person name="Hiltunen M."/>
            <person name="Ament-Velasquez S.L."/>
            <person name="Johannesson H."/>
        </authorList>
    </citation>
    <scope>NUCLEOTIDE SEQUENCE</scope>
    <source>
        <strain evidence="3">03SP1</strain>
    </source>
</reference>
<evidence type="ECO:0000313" key="4">
    <source>
        <dbReference type="Proteomes" id="UP001049176"/>
    </source>
</evidence>
<evidence type="ECO:0000259" key="2">
    <source>
        <dbReference type="Pfam" id="PF20736"/>
    </source>
</evidence>
<dbReference type="SUPFAM" id="SSF50370">
    <property type="entry name" value="Ricin B-like lectins"/>
    <property type="match status" value="1"/>
</dbReference>
<dbReference type="KEGG" id="more:E1B28_013333"/>
<dbReference type="AlphaFoldDB" id="A0A9P7RPM5"/>
<dbReference type="InterPro" id="IPR049046">
    <property type="entry name" value="Beta-AFase-like_GH127_middle"/>
</dbReference>
<dbReference type="RefSeq" id="XP_043003831.1">
    <property type="nucleotide sequence ID" value="XM_043158483.1"/>
</dbReference>
<name>A0A9P7RPM5_9AGAR</name>
<protein>
    <recommendedName>
        <fullName evidence="2">Non-reducing end beta-L-arabinofuranosidase-like GH127 middle domain-containing protein</fullName>
    </recommendedName>
</protein>
<dbReference type="Proteomes" id="UP001049176">
    <property type="component" value="Chromosome 9"/>
</dbReference>
<comment type="caution">
    <text evidence="3">The sequence shown here is derived from an EMBL/GenBank/DDBJ whole genome shotgun (WGS) entry which is preliminary data.</text>
</comment>
<dbReference type="InterPro" id="IPR035992">
    <property type="entry name" value="Ricin_B-like_lectins"/>
</dbReference>
<gene>
    <name evidence="3" type="ORF">E1B28_013333</name>
</gene>
<dbReference type="PANTHER" id="PTHR31151">
    <property type="entry name" value="PROLINE-TRNA LIGASE (DUF1680)"/>
    <property type="match status" value="1"/>
</dbReference>